<organism evidence="2 3">
    <name type="scientific">Pedobacter panaciterrae</name>
    <dbReference type="NCBI Taxonomy" id="363849"/>
    <lineage>
        <taxon>Bacteria</taxon>
        <taxon>Pseudomonadati</taxon>
        <taxon>Bacteroidota</taxon>
        <taxon>Sphingobacteriia</taxon>
        <taxon>Sphingobacteriales</taxon>
        <taxon>Sphingobacteriaceae</taxon>
        <taxon>Pedobacter</taxon>
    </lineage>
</organism>
<dbReference type="InterPro" id="IPR037401">
    <property type="entry name" value="SnoaL-like"/>
</dbReference>
<gene>
    <name evidence="2" type="ORF">WAE58_01390</name>
</gene>
<name>A0ABU8NFN0_9SPHI</name>
<dbReference type="Proteomes" id="UP001378956">
    <property type="component" value="Unassembled WGS sequence"/>
</dbReference>
<accession>A0ABU8NFN0</accession>
<proteinExistence type="predicted"/>
<dbReference type="RefSeq" id="WP_172663401.1">
    <property type="nucleotide sequence ID" value="NZ_CBFGNQ010000004.1"/>
</dbReference>
<dbReference type="SUPFAM" id="SSF54427">
    <property type="entry name" value="NTF2-like"/>
    <property type="match status" value="1"/>
</dbReference>
<dbReference type="Pfam" id="PF12680">
    <property type="entry name" value="SnoaL_2"/>
    <property type="match status" value="1"/>
</dbReference>
<comment type="caution">
    <text evidence="2">The sequence shown here is derived from an EMBL/GenBank/DDBJ whole genome shotgun (WGS) entry which is preliminary data.</text>
</comment>
<dbReference type="Gene3D" id="3.10.450.50">
    <property type="match status" value="1"/>
</dbReference>
<dbReference type="InterPro" id="IPR032710">
    <property type="entry name" value="NTF2-like_dom_sf"/>
</dbReference>
<evidence type="ECO:0000313" key="2">
    <source>
        <dbReference type="EMBL" id="MEJ2901056.1"/>
    </source>
</evidence>
<dbReference type="EMBL" id="JBBEUB010000001">
    <property type="protein sequence ID" value="MEJ2901056.1"/>
    <property type="molecule type" value="Genomic_DNA"/>
</dbReference>
<reference evidence="2 3" key="1">
    <citation type="submission" date="2024-03" db="EMBL/GenBank/DDBJ databases">
        <title>Sequence of Lycoming College Course Isolates.</title>
        <authorList>
            <person name="Plotts O."/>
            <person name="Newman J."/>
        </authorList>
    </citation>
    <scope>NUCLEOTIDE SEQUENCE [LARGE SCALE GENOMIC DNA]</scope>
    <source>
        <strain evidence="2 3">CJB-3</strain>
    </source>
</reference>
<feature type="domain" description="SnoaL-like" evidence="1">
    <location>
        <begin position="13"/>
        <end position="108"/>
    </location>
</feature>
<evidence type="ECO:0000259" key="1">
    <source>
        <dbReference type="Pfam" id="PF12680"/>
    </source>
</evidence>
<sequence>MKITEEFALEFAQEWISAFNAHDLERVLSHYSADFVIKSPVAARLLDLQDGVVSGKEAVRAYWIRALEKMPDLHFELLDVLVGTDGLTLYYLNTGSGKKTAEVMTFNGQGLVCQVAAYYG</sequence>
<evidence type="ECO:0000313" key="3">
    <source>
        <dbReference type="Proteomes" id="UP001378956"/>
    </source>
</evidence>
<protein>
    <submittedName>
        <fullName evidence="2">Nuclear transport factor 2 family protein</fullName>
    </submittedName>
</protein>
<keyword evidence="3" id="KW-1185">Reference proteome</keyword>